<dbReference type="AlphaFoldDB" id="A0A1R3V833"/>
<protein>
    <recommendedName>
        <fullName evidence="4">Tyr recombinase domain-containing protein</fullName>
    </recommendedName>
</protein>
<sequence>MASSADVLQSGGVASSEIGLARIGQRRCINRVADGGLGLPPKMVQERLGHSSIMMTMDVYGQVVPARR</sequence>
<evidence type="ECO:0000313" key="2">
    <source>
        <dbReference type="EMBL" id="SIT54947.1"/>
    </source>
</evidence>
<dbReference type="GO" id="GO:0003677">
    <property type="term" value="F:DNA binding"/>
    <property type="evidence" value="ECO:0007669"/>
    <property type="project" value="InterPro"/>
</dbReference>
<evidence type="ECO:0000313" key="3">
    <source>
        <dbReference type="Proteomes" id="UP000188388"/>
    </source>
</evidence>
<keyword evidence="3" id="KW-1185">Reference proteome</keyword>
<name>A0A1R3V833_9HYPH</name>
<dbReference type="Gene3D" id="1.10.443.10">
    <property type="entry name" value="Intergrase catalytic core"/>
    <property type="match status" value="1"/>
</dbReference>
<dbReference type="GO" id="GO:0015074">
    <property type="term" value="P:DNA integration"/>
    <property type="evidence" value="ECO:0007669"/>
    <property type="project" value="InterPro"/>
</dbReference>
<evidence type="ECO:0008006" key="4">
    <source>
        <dbReference type="Google" id="ProtNLM"/>
    </source>
</evidence>
<accession>A0A1R3V833</accession>
<dbReference type="GO" id="GO:0006310">
    <property type="term" value="P:DNA recombination"/>
    <property type="evidence" value="ECO:0007669"/>
    <property type="project" value="UniProtKB-KW"/>
</dbReference>
<dbReference type="SUPFAM" id="SSF56349">
    <property type="entry name" value="DNA breaking-rejoining enzymes"/>
    <property type="match status" value="1"/>
</dbReference>
<gene>
    <name evidence="2" type="ORF">BQ8794_20003</name>
</gene>
<dbReference type="InterPro" id="IPR011010">
    <property type="entry name" value="DNA_brk_join_enz"/>
</dbReference>
<dbReference type="Proteomes" id="UP000188388">
    <property type="component" value="Unassembled WGS sequence"/>
</dbReference>
<evidence type="ECO:0000256" key="1">
    <source>
        <dbReference type="ARBA" id="ARBA00023172"/>
    </source>
</evidence>
<keyword evidence="1" id="KW-0233">DNA recombination</keyword>
<reference evidence="3" key="1">
    <citation type="submission" date="2017-01" db="EMBL/GenBank/DDBJ databases">
        <authorList>
            <person name="Brunel B."/>
        </authorList>
    </citation>
    <scope>NUCLEOTIDE SEQUENCE [LARGE SCALE GENOMIC DNA]</scope>
</reference>
<organism evidence="2 3">
    <name type="scientific">Mesorhizobium prunaredense</name>
    <dbReference type="NCBI Taxonomy" id="1631249"/>
    <lineage>
        <taxon>Bacteria</taxon>
        <taxon>Pseudomonadati</taxon>
        <taxon>Pseudomonadota</taxon>
        <taxon>Alphaproteobacteria</taxon>
        <taxon>Hyphomicrobiales</taxon>
        <taxon>Phyllobacteriaceae</taxon>
        <taxon>Mesorhizobium</taxon>
    </lineage>
</organism>
<dbReference type="InterPro" id="IPR013762">
    <property type="entry name" value="Integrase-like_cat_sf"/>
</dbReference>
<dbReference type="STRING" id="1631249.BQ8794_20003"/>
<dbReference type="EMBL" id="FTPD01000012">
    <property type="protein sequence ID" value="SIT54947.1"/>
    <property type="molecule type" value="Genomic_DNA"/>
</dbReference>
<proteinExistence type="predicted"/>